<proteinExistence type="predicted"/>
<evidence type="ECO:0000313" key="2">
    <source>
        <dbReference type="Proteomes" id="UP000284990"/>
    </source>
</evidence>
<organism evidence="1 2">
    <name type="scientific">Segatella copri</name>
    <dbReference type="NCBI Taxonomy" id="165179"/>
    <lineage>
        <taxon>Bacteria</taxon>
        <taxon>Pseudomonadati</taxon>
        <taxon>Bacteroidota</taxon>
        <taxon>Bacteroidia</taxon>
        <taxon>Bacteroidales</taxon>
        <taxon>Prevotellaceae</taxon>
        <taxon>Segatella</taxon>
    </lineage>
</organism>
<sequence>MIISFKNGEKVLTMENADMRSICGGTAVATQSFPCTIRESDGSEHTTEVSSVEECLEKGGLK</sequence>
<comment type="caution">
    <text evidence="1">The sequence shown here is derived from an EMBL/GenBank/DDBJ whole genome shotgun (WGS) entry which is preliminary data.</text>
</comment>
<dbReference type="RefSeq" id="WP_118192564.1">
    <property type="nucleotide sequence ID" value="NZ_QSFW01000075.1"/>
</dbReference>
<gene>
    <name evidence="1" type="ORF">DW916_17060</name>
</gene>
<dbReference type="Proteomes" id="UP000284990">
    <property type="component" value="Unassembled WGS sequence"/>
</dbReference>
<dbReference type="AlphaFoldDB" id="A0AA92UYF7"/>
<protein>
    <submittedName>
        <fullName evidence="1">Uncharacterized protein</fullName>
    </submittedName>
</protein>
<accession>A0AA92UYF7</accession>
<evidence type="ECO:0000313" key="1">
    <source>
        <dbReference type="EMBL" id="RHA81243.1"/>
    </source>
</evidence>
<reference evidence="1 2" key="1">
    <citation type="submission" date="2018-08" db="EMBL/GenBank/DDBJ databases">
        <title>A genome reference for cultivated species of the human gut microbiota.</title>
        <authorList>
            <person name="Zou Y."/>
            <person name="Xue W."/>
            <person name="Luo G."/>
        </authorList>
    </citation>
    <scope>NUCLEOTIDE SEQUENCE [LARGE SCALE GENOMIC DNA]</scope>
    <source>
        <strain evidence="1 2">AM42-23AC</strain>
    </source>
</reference>
<name>A0AA92UYF7_9BACT</name>
<dbReference type="EMBL" id="QSFW01000075">
    <property type="protein sequence ID" value="RHA81243.1"/>
    <property type="molecule type" value="Genomic_DNA"/>
</dbReference>